<accession>I5BSE5</accession>
<protein>
    <submittedName>
        <fullName evidence="1">Uncharacterized protein</fullName>
    </submittedName>
</protein>
<name>I5BSE5_9HYPH</name>
<comment type="caution">
    <text evidence="1">The sequence shown here is derived from an EMBL/GenBank/DDBJ whole genome shotgun (WGS) entry which is preliminary data.</text>
</comment>
<evidence type="ECO:0000313" key="1">
    <source>
        <dbReference type="EMBL" id="EIM72497.1"/>
    </source>
</evidence>
<dbReference type="Proteomes" id="UP000004622">
    <property type="component" value="Unassembled WGS sequence"/>
</dbReference>
<proteinExistence type="predicted"/>
<organism evidence="1 2">
    <name type="scientific">Nitratireductor aquibiodomus RA22</name>
    <dbReference type="NCBI Taxonomy" id="1189611"/>
    <lineage>
        <taxon>Bacteria</taxon>
        <taxon>Pseudomonadati</taxon>
        <taxon>Pseudomonadota</taxon>
        <taxon>Alphaproteobacteria</taxon>
        <taxon>Hyphomicrobiales</taxon>
        <taxon>Phyllobacteriaceae</taxon>
        <taxon>Nitratireductor</taxon>
    </lineage>
</organism>
<evidence type="ECO:0000313" key="2">
    <source>
        <dbReference type="Proteomes" id="UP000004622"/>
    </source>
</evidence>
<dbReference type="AlphaFoldDB" id="I5BSE5"/>
<sequence length="127" mass="14166">MRGSSAIFRLLIILDTLFDGAEDGMAPTVFHLDTHRIAEAQERRLWFTVCYRLDHADFSDTGVTDPALVNRLSGSAVQLVGYRTRADDRAGAERTRFGSMGNQRREIECHIDAGVGPTERLTVKINT</sequence>
<reference evidence="1 2" key="1">
    <citation type="journal article" date="2012" name="J. Bacteriol.">
        <title>Genome Sequence of Nitratireductor aquibiodomus Strain RA22.</title>
        <authorList>
            <person name="Singh A."/>
            <person name="Jangir P.K."/>
            <person name="Kumari C."/>
            <person name="Sharma R."/>
        </authorList>
    </citation>
    <scope>NUCLEOTIDE SEQUENCE [LARGE SCALE GENOMIC DNA]</scope>
    <source>
        <strain evidence="1 2">RA22</strain>
    </source>
</reference>
<gene>
    <name evidence="1" type="ORF">A33O_19389</name>
</gene>
<dbReference type="EMBL" id="AJXZ01000052">
    <property type="protein sequence ID" value="EIM72497.1"/>
    <property type="molecule type" value="Genomic_DNA"/>
</dbReference>